<feature type="compositionally biased region" description="Polar residues" evidence="1">
    <location>
        <begin position="1"/>
        <end position="12"/>
    </location>
</feature>
<dbReference type="OrthoDB" id="291940at2"/>
<keyword evidence="4" id="KW-1185">Reference proteome</keyword>
<reference evidence="3 4" key="2">
    <citation type="submission" date="2019-09" db="EMBL/GenBank/DDBJ databases">
        <authorList>
            <person name="Jin C."/>
        </authorList>
    </citation>
    <scope>NUCLEOTIDE SEQUENCE [LARGE SCALE GENOMIC DNA]</scope>
    <source>
        <strain evidence="3 4">AN110305</strain>
    </source>
</reference>
<dbReference type="Pfam" id="PF18755">
    <property type="entry name" value="RAMA"/>
    <property type="match status" value="1"/>
</dbReference>
<feature type="region of interest" description="Disordered" evidence="1">
    <location>
        <begin position="1"/>
        <end position="47"/>
    </location>
</feature>
<feature type="compositionally biased region" description="Polar residues" evidence="1">
    <location>
        <begin position="29"/>
        <end position="42"/>
    </location>
</feature>
<name>A0A5B2WRI5_9PSEU</name>
<gene>
    <name evidence="3" type="ORF">F0L68_33310</name>
</gene>
<dbReference type="Proteomes" id="UP000323454">
    <property type="component" value="Unassembled WGS sequence"/>
</dbReference>
<evidence type="ECO:0000256" key="1">
    <source>
        <dbReference type="SAM" id="MobiDB-lite"/>
    </source>
</evidence>
<dbReference type="RefSeq" id="WP_149853858.1">
    <property type="nucleotide sequence ID" value="NZ_VUOB01000067.1"/>
</dbReference>
<dbReference type="AlphaFoldDB" id="A0A5B2WRI5"/>
<evidence type="ECO:0000313" key="4">
    <source>
        <dbReference type="Proteomes" id="UP000323454"/>
    </source>
</evidence>
<dbReference type="InterPro" id="IPR040843">
    <property type="entry name" value="RAMA"/>
</dbReference>
<accession>A0A5B2WRI5</accession>
<feature type="compositionally biased region" description="Basic and acidic residues" evidence="1">
    <location>
        <begin position="18"/>
        <end position="28"/>
    </location>
</feature>
<organism evidence="3 4">
    <name type="scientific">Solihabitans fulvus</name>
    <dbReference type="NCBI Taxonomy" id="1892852"/>
    <lineage>
        <taxon>Bacteria</taxon>
        <taxon>Bacillati</taxon>
        <taxon>Actinomycetota</taxon>
        <taxon>Actinomycetes</taxon>
        <taxon>Pseudonocardiales</taxon>
        <taxon>Pseudonocardiaceae</taxon>
        <taxon>Solihabitans</taxon>
    </lineage>
</organism>
<dbReference type="EMBL" id="VUOB01000067">
    <property type="protein sequence ID" value="KAA2253292.1"/>
    <property type="molecule type" value="Genomic_DNA"/>
</dbReference>
<feature type="domain" description="RAMA" evidence="2">
    <location>
        <begin position="204"/>
        <end position="261"/>
    </location>
</feature>
<evidence type="ECO:0000259" key="2">
    <source>
        <dbReference type="Pfam" id="PF18755"/>
    </source>
</evidence>
<protein>
    <recommendedName>
        <fullName evidence="2">RAMA domain-containing protein</fullName>
    </recommendedName>
</protein>
<evidence type="ECO:0000313" key="3">
    <source>
        <dbReference type="EMBL" id="KAA2253292.1"/>
    </source>
</evidence>
<proteinExistence type="predicted"/>
<reference evidence="3 4" key="1">
    <citation type="submission" date="2019-09" db="EMBL/GenBank/DDBJ databases">
        <title>Goodfellowia gen. nov., a new genus of the Pseudonocardineae related to Actinoalloteichus, containing Goodfellowia coeruleoviolacea gen. nov., comb. nov. gen. nov., comb. nov.</title>
        <authorList>
            <person name="Labeda D."/>
        </authorList>
    </citation>
    <scope>NUCLEOTIDE SEQUENCE [LARGE SCALE GENOMIC DNA]</scope>
    <source>
        <strain evidence="3 4">AN110305</strain>
    </source>
</reference>
<sequence>MPTDDVTPQTPETAPDWAIDRSRTESTPEHTTAPTGPSQPQHEASAREWQGLPPDALILAPVSATATPMRSPDGVWGMLVLAVDIIGDTDPDRAGEVALFAGQWVADQPSADDQYDGDLVVRLTHPTDLTYPSPRDHAVDVEMLLAHQGRWRRVGQWFGVDDRWPLIVAPTAATVMGLHCDLNEAIAGFEATLPPDVGAGGELGARIREDGTVVLTDGRVYATPSGAATALSGYPQNGWAVLRTSDGRTLDELRAELRARRGN</sequence>
<comment type="caution">
    <text evidence="3">The sequence shown here is derived from an EMBL/GenBank/DDBJ whole genome shotgun (WGS) entry which is preliminary data.</text>
</comment>